<keyword evidence="7" id="KW-1133">Transmembrane helix</keyword>
<evidence type="ECO:0000256" key="5">
    <source>
        <dbReference type="ARBA" id="ARBA00022824"/>
    </source>
</evidence>
<dbReference type="Proteomes" id="UP000636709">
    <property type="component" value="Unassembled WGS sequence"/>
</dbReference>
<reference evidence="12" key="1">
    <citation type="submission" date="2020-07" db="EMBL/GenBank/DDBJ databases">
        <title>Genome sequence and genetic diversity analysis of an under-domesticated orphan crop, white fonio (Digitaria exilis).</title>
        <authorList>
            <person name="Bennetzen J.L."/>
            <person name="Chen S."/>
            <person name="Ma X."/>
            <person name="Wang X."/>
            <person name="Yssel A.E.J."/>
            <person name="Chaluvadi S.R."/>
            <person name="Johnson M."/>
            <person name="Gangashetty P."/>
            <person name="Hamidou F."/>
            <person name="Sanogo M.D."/>
            <person name="Zwaenepoel A."/>
            <person name="Wallace J."/>
            <person name="Van De Peer Y."/>
            <person name="Van Deynze A."/>
        </authorList>
    </citation>
    <scope>NUCLEOTIDE SEQUENCE</scope>
    <source>
        <tissue evidence="12">Leaves</tissue>
    </source>
</reference>
<gene>
    <name evidence="12" type="ORF">HU200_047318</name>
</gene>
<accession>A0A835AWY5</accession>
<dbReference type="EC" id="4.1.99.5" evidence="3"/>
<dbReference type="InterPro" id="IPR006694">
    <property type="entry name" value="Fatty_acid_hydroxylase"/>
</dbReference>
<evidence type="ECO:0000256" key="4">
    <source>
        <dbReference type="ARBA" id="ARBA00022692"/>
    </source>
</evidence>
<keyword evidence="6" id="KW-0521">NADP</keyword>
<evidence type="ECO:0000256" key="1">
    <source>
        <dbReference type="ARBA" id="ARBA00004477"/>
    </source>
</evidence>
<keyword evidence="13" id="KW-1185">Reference proteome</keyword>
<evidence type="ECO:0000313" key="13">
    <source>
        <dbReference type="Proteomes" id="UP000636709"/>
    </source>
</evidence>
<evidence type="ECO:0000313" key="12">
    <source>
        <dbReference type="EMBL" id="KAF8675827.1"/>
    </source>
</evidence>
<comment type="similarity">
    <text evidence="2">Belongs to the sterol desaturase family.</text>
</comment>
<name>A0A835AWY5_9POAL</name>
<keyword evidence="8" id="KW-0472">Membrane</keyword>
<dbReference type="GO" id="GO:0016491">
    <property type="term" value="F:oxidoreductase activity"/>
    <property type="evidence" value="ECO:0007669"/>
    <property type="project" value="InterPro"/>
</dbReference>
<evidence type="ECO:0000256" key="7">
    <source>
        <dbReference type="ARBA" id="ARBA00022989"/>
    </source>
</evidence>
<keyword evidence="9" id="KW-0456">Lyase</keyword>
<evidence type="ECO:0000259" key="11">
    <source>
        <dbReference type="Pfam" id="PF04116"/>
    </source>
</evidence>
<organism evidence="12 13">
    <name type="scientific">Digitaria exilis</name>
    <dbReference type="NCBI Taxonomy" id="1010633"/>
    <lineage>
        <taxon>Eukaryota</taxon>
        <taxon>Viridiplantae</taxon>
        <taxon>Streptophyta</taxon>
        <taxon>Embryophyta</taxon>
        <taxon>Tracheophyta</taxon>
        <taxon>Spermatophyta</taxon>
        <taxon>Magnoliopsida</taxon>
        <taxon>Liliopsida</taxon>
        <taxon>Poales</taxon>
        <taxon>Poaceae</taxon>
        <taxon>PACMAD clade</taxon>
        <taxon>Panicoideae</taxon>
        <taxon>Panicodae</taxon>
        <taxon>Paniceae</taxon>
        <taxon>Anthephorinae</taxon>
        <taxon>Digitaria</taxon>
    </lineage>
</organism>
<sequence>MPGALDHVFVAKSLISPWVGLGRAWPSRARISGRKKNNSIEHKAVTSSKTVERGIIGENCSLLKPQFITHRPPPSHHLIYLSSYLLSRSPAGLLAAMGFMSGEELVATLAPVAVYWVYAGIYEALLAHTRVLDRYRLHSRRDEETKNIASRKDVVRGVLLQQAIQVAISRSAFAMLRCCSAAARPLSSGIQDNQLTPGRLTSIQGCLRRSSSSRCAVCSDRLRAGHASSMYTRACALVVLPSTLEGHDARAAAEPEPFLVVAARFGVAMLVLDAWQYFMHRLMHSVPYMYRRFHSWHHRVAAPYAYAAQYGHPVDGVLTETLSGAAAYVASGMSPRAAAAFFAFATAKGVDDHCGVAAPWNPLHALFRNNTAYHDVHHQRGGGRRNFSQPFFVVWDRLLGTHAPYALRERDGGGLEVIAFNKDQTR</sequence>
<feature type="domain" description="Fatty acid hydroxylase" evidence="11">
    <location>
        <begin position="267"/>
        <end position="401"/>
    </location>
</feature>
<dbReference type="OrthoDB" id="408954at2759"/>
<proteinExistence type="inferred from homology"/>
<dbReference type="AlphaFoldDB" id="A0A835AWY5"/>
<dbReference type="Pfam" id="PF04116">
    <property type="entry name" value="FA_hydroxylase"/>
    <property type="match status" value="1"/>
</dbReference>
<evidence type="ECO:0000256" key="10">
    <source>
        <dbReference type="ARBA" id="ARBA00047909"/>
    </source>
</evidence>
<dbReference type="GO" id="GO:0008610">
    <property type="term" value="P:lipid biosynthetic process"/>
    <property type="evidence" value="ECO:0007669"/>
    <property type="project" value="InterPro"/>
</dbReference>
<evidence type="ECO:0000256" key="8">
    <source>
        <dbReference type="ARBA" id="ARBA00023136"/>
    </source>
</evidence>
<comment type="caution">
    <text evidence="12">The sequence shown here is derived from an EMBL/GenBank/DDBJ whole genome shotgun (WGS) entry which is preliminary data.</text>
</comment>
<evidence type="ECO:0000256" key="2">
    <source>
        <dbReference type="ARBA" id="ARBA00009324"/>
    </source>
</evidence>
<keyword evidence="5" id="KW-0256">Endoplasmic reticulum</keyword>
<protein>
    <recommendedName>
        <fullName evidence="3">aldehyde oxygenase (deformylating)</fullName>
        <ecNumber evidence="3">4.1.99.5</ecNumber>
    </recommendedName>
</protein>
<dbReference type="InterPro" id="IPR050307">
    <property type="entry name" value="Sterol_Desaturase_Related"/>
</dbReference>
<comment type="subcellular location">
    <subcellularLocation>
        <location evidence="1">Endoplasmic reticulum membrane</location>
        <topology evidence="1">Multi-pass membrane protein</topology>
    </subcellularLocation>
</comment>
<evidence type="ECO:0000256" key="9">
    <source>
        <dbReference type="ARBA" id="ARBA00023239"/>
    </source>
</evidence>
<dbReference type="GO" id="GO:0005506">
    <property type="term" value="F:iron ion binding"/>
    <property type="evidence" value="ECO:0007669"/>
    <property type="project" value="InterPro"/>
</dbReference>
<evidence type="ECO:0000256" key="3">
    <source>
        <dbReference type="ARBA" id="ARBA00013146"/>
    </source>
</evidence>
<keyword evidence="4" id="KW-0812">Transmembrane</keyword>
<dbReference type="PANTHER" id="PTHR11863">
    <property type="entry name" value="STEROL DESATURASE"/>
    <property type="match status" value="1"/>
</dbReference>
<dbReference type="GO" id="GO:0071771">
    <property type="term" value="F:aldehyde oxygenase (deformylating) activity"/>
    <property type="evidence" value="ECO:0007669"/>
    <property type="project" value="UniProtKB-EC"/>
</dbReference>
<evidence type="ECO:0000256" key="6">
    <source>
        <dbReference type="ARBA" id="ARBA00022857"/>
    </source>
</evidence>
<dbReference type="EMBL" id="JACEFO010002177">
    <property type="protein sequence ID" value="KAF8675827.1"/>
    <property type="molecule type" value="Genomic_DNA"/>
</dbReference>
<comment type="catalytic activity">
    <reaction evidence="10">
        <text>a long-chain fatty aldehyde + 2 NADPH + O2 + H(+) = a long-chain alkane + formate + 2 NADP(+) + H2O</text>
        <dbReference type="Rhea" id="RHEA:21440"/>
        <dbReference type="ChEBI" id="CHEBI:15377"/>
        <dbReference type="ChEBI" id="CHEBI:15378"/>
        <dbReference type="ChEBI" id="CHEBI:15379"/>
        <dbReference type="ChEBI" id="CHEBI:15740"/>
        <dbReference type="ChEBI" id="CHEBI:17176"/>
        <dbReference type="ChEBI" id="CHEBI:57783"/>
        <dbReference type="ChEBI" id="CHEBI:58349"/>
        <dbReference type="ChEBI" id="CHEBI:83563"/>
        <dbReference type="EC" id="4.1.99.5"/>
    </reaction>
</comment>
<dbReference type="GO" id="GO:0005789">
    <property type="term" value="C:endoplasmic reticulum membrane"/>
    <property type="evidence" value="ECO:0007669"/>
    <property type="project" value="UniProtKB-SubCell"/>
</dbReference>